<accession>A0ABP8GPL8</accession>
<comment type="function">
    <text evidence="7">Responsible for the coupling of flagellin expression to flagellar assembly by preventing expression of the flagellin genes when a component of the middle class of proteins is defective. It negatively regulates flagellar genes by inhibiting the activity of FliA by directly binding to FliA.</text>
</comment>
<evidence type="ECO:0000313" key="11">
    <source>
        <dbReference type="EMBL" id="GAA4327736.1"/>
    </source>
</evidence>
<evidence type="ECO:0000259" key="10">
    <source>
        <dbReference type="Pfam" id="PF04316"/>
    </source>
</evidence>
<dbReference type="InterPro" id="IPR031316">
    <property type="entry name" value="FlgM_C"/>
</dbReference>
<protein>
    <recommendedName>
        <fullName evidence="2">Negative regulator of flagellin synthesis</fullName>
    </recommendedName>
    <alternativeName>
        <fullName evidence="8">Anti-sigma-28 factor</fullName>
    </alternativeName>
</protein>
<dbReference type="EMBL" id="BAABFO010000005">
    <property type="protein sequence ID" value="GAA4327736.1"/>
    <property type="molecule type" value="Genomic_DNA"/>
</dbReference>
<name>A0ABP8GPL8_9BURK</name>
<keyword evidence="4" id="KW-1005">Bacterial flagellum biogenesis</keyword>
<evidence type="ECO:0000256" key="4">
    <source>
        <dbReference type="ARBA" id="ARBA00022795"/>
    </source>
</evidence>
<organism evidence="11 12">
    <name type="scientific">Pigmentiphaga soli</name>
    <dbReference type="NCBI Taxonomy" id="1007095"/>
    <lineage>
        <taxon>Bacteria</taxon>
        <taxon>Pseudomonadati</taxon>
        <taxon>Pseudomonadota</taxon>
        <taxon>Betaproteobacteria</taxon>
        <taxon>Burkholderiales</taxon>
        <taxon>Alcaligenaceae</taxon>
        <taxon>Pigmentiphaga</taxon>
    </lineage>
</organism>
<dbReference type="InterPro" id="IPR035890">
    <property type="entry name" value="Anti-sigma-28_factor_FlgM_sf"/>
</dbReference>
<feature type="domain" description="Anti-sigma-28 factor FlgM C-terminal" evidence="10">
    <location>
        <begin position="36"/>
        <end position="87"/>
    </location>
</feature>
<proteinExistence type="inferred from homology"/>
<evidence type="ECO:0000256" key="1">
    <source>
        <dbReference type="ARBA" id="ARBA00005322"/>
    </source>
</evidence>
<evidence type="ECO:0000256" key="9">
    <source>
        <dbReference type="SAM" id="MobiDB-lite"/>
    </source>
</evidence>
<dbReference type="SUPFAM" id="SSF101498">
    <property type="entry name" value="Anti-sigma factor FlgM"/>
    <property type="match status" value="1"/>
</dbReference>
<reference evidence="12" key="1">
    <citation type="journal article" date="2019" name="Int. J. Syst. Evol. Microbiol.">
        <title>The Global Catalogue of Microorganisms (GCM) 10K type strain sequencing project: providing services to taxonomists for standard genome sequencing and annotation.</title>
        <authorList>
            <consortium name="The Broad Institute Genomics Platform"/>
            <consortium name="The Broad Institute Genome Sequencing Center for Infectious Disease"/>
            <person name="Wu L."/>
            <person name="Ma J."/>
        </authorList>
    </citation>
    <scope>NUCLEOTIDE SEQUENCE [LARGE SCALE GENOMIC DNA]</scope>
    <source>
        <strain evidence="12">JCM 17666</strain>
    </source>
</reference>
<comment type="similarity">
    <text evidence="1">Belongs to the FlgM family.</text>
</comment>
<evidence type="ECO:0000256" key="3">
    <source>
        <dbReference type="ARBA" id="ARBA00022491"/>
    </source>
</evidence>
<evidence type="ECO:0000256" key="6">
    <source>
        <dbReference type="ARBA" id="ARBA00023163"/>
    </source>
</evidence>
<gene>
    <name evidence="11" type="ORF">GCM10023144_12660</name>
</gene>
<keyword evidence="3" id="KW-0678">Repressor</keyword>
<evidence type="ECO:0000256" key="2">
    <source>
        <dbReference type="ARBA" id="ARBA00017823"/>
    </source>
</evidence>
<keyword evidence="12" id="KW-1185">Reference proteome</keyword>
<keyword evidence="5" id="KW-0805">Transcription regulation</keyword>
<evidence type="ECO:0000313" key="12">
    <source>
        <dbReference type="Proteomes" id="UP001501671"/>
    </source>
</evidence>
<evidence type="ECO:0000256" key="7">
    <source>
        <dbReference type="ARBA" id="ARBA00024739"/>
    </source>
</evidence>
<evidence type="ECO:0000256" key="5">
    <source>
        <dbReference type="ARBA" id="ARBA00023015"/>
    </source>
</evidence>
<dbReference type="RefSeq" id="WP_345247469.1">
    <property type="nucleotide sequence ID" value="NZ_BAABFO010000005.1"/>
</dbReference>
<sequence>MKITRKGTDAIQGSRPMPGEPRAASTPAPAPGGEPDSISLSAMAARLAARQAGEPPVDVEQVERIKQAMREGRFTVDAEAVADKLLEFERDLLPPAP</sequence>
<dbReference type="NCBIfam" id="TIGR03824">
    <property type="entry name" value="FlgM_jcvi"/>
    <property type="match status" value="1"/>
</dbReference>
<dbReference type="InterPro" id="IPR007412">
    <property type="entry name" value="FlgM"/>
</dbReference>
<feature type="region of interest" description="Disordered" evidence="9">
    <location>
        <begin position="1"/>
        <end position="38"/>
    </location>
</feature>
<dbReference type="Proteomes" id="UP001501671">
    <property type="component" value="Unassembled WGS sequence"/>
</dbReference>
<dbReference type="Pfam" id="PF04316">
    <property type="entry name" value="FlgM"/>
    <property type="match status" value="1"/>
</dbReference>
<comment type="caution">
    <text evidence="11">The sequence shown here is derived from an EMBL/GenBank/DDBJ whole genome shotgun (WGS) entry which is preliminary data.</text>
</comment>
<evidence type="ECO:0000256" key="8">
    <source>
        <dbReference type="ARBA" id="ARBA00030117"/>
    </source>
</evidence>
<keyword evidence="6" id="KW-0804">Transcription</keyword>